<feature type="coiled-coil region" evidence="6">
    <location>
        <begin position="355"/>
        <end position="389"/>
    </location>
</feature>
<dbReference type="RefSeq" id="XP_024749870.1">
    <property type="nucleotide sequence ID" value="XM_024890550.1"/>
</dbReference>
<protein>
    <submittedName>
        <fullName evidence="11">Concanavalin A-like lectin/glucanase</fullName>
    </submittedName>
</protein>
<evidence type="ECO:0000313" key="12">
    <source>
        <dbReference type="Proteomes" id="UP000241546"/>
    </source>
</evidence>
<keyword evidence="11" id="KW-0430">Lectin</keyword>
<dbReference type="EMBL" id="KZ680213">
    <property type="protein sequence ID" value="PTB66550.1"/>
    <property type="molecule type" value="Genomic_DNA"/>
</dbReference>
<dbReference type="GO" id="GO:0000139">
    <property type="term" value="C:Golgi membrane"/>
    <property type="evidence" value="ECO:0007669"/>
    <property type="project" value="TreeGrafter"/>
</dbReference>
<keyword evidence="3 9" id="KW-0732">Signal</keyword>
<feature type="domain" description="L-type lectin-like" evidence="10">
    <location>
        <begin position="24"/>
        <end position="236"/>
    </location>
</feature>
<dbReference type="GO" id="GO:0005537">
    <property type="term" value="F:D-mannose binding"/>
    <property type="evidence" value="ECO:0007669"/>
    <property type="project" value="TreeGrafter"/>
</dbReference>
<dbReference type="GO" id="GO:0005789">
    <property type="term" value="C:endoplasmic reticulum membrane"/>
    <property type="evidence" value="ECO:0007669"/>
    <property type="project" value="TreeGrafter"/>
</dbReference>
<evidence type="ECO:0000256" key="2">
    <source>
        <dbReference type="ARBA" id="ARBA00022692"/>
    </source>
</evidence>
<evidence type="ECO:0000256" key="3">
    <source>
        <dbReference type="ARBA" id="ARBA00022729"/>
    </source>
</evidence>
<name>A0A2T4BB45_9HYPO</name>
<evidence type="ECO:0000256" key="7">
    <source>
        <dbReference type="SAM" id="MobiDB-lite"/>
    </source>
</evidence>
<dbReference type="InterPro" id="IPR005052">
    <property type="entry name" value="Lectin_leg"/>
</dbReference>
<feature type="transmembrane region" description="Helical" evidence="8">
    <location>
        <begin position="419"/>
        <end position="437"/>
    </location>
</feature>
<evidence type="ECO:0000256" key="6">
    <source>
        <dbReference type="SAM" id="Coils"/>
    </source>
</evidence>
<dbReference type="Gene3D" id="2.60.120.200">
    <property type="match status" value="1"/>
</dbReference>
<dbReference type="GO" id="GO:0006888">
    <property type="term" value="P:endoplasmic reticulum to Golgi vesicle-mediated transport"/>
    <property type="evidence" value="ECO:0007669"/>
    <property type="project" value="TreeGrafter"/>
</dbReference>
<evidence type="ECO:0000259" key="10">
    <source>
        <dbReference type="PROSITE" id="PS51328"/>
    </source>
</evidence>
<evidence type="ECO:0000256" key="9">
    <source>
        <dbReference type="SAM" id="SignalP"/>
    </source>
</evidence>
<dbReference type="PANTHER" id="PTHR12223:SF28">
    <property type="entry name" value="LECTIN, MANNOSE BINDING 1 LIKE"/>
    <property type="match status" value="1"/>
</dbReference>
<evidence type="ECO:0000313" key="11">
    <source>
        <dbReference type="EMBL" id="PTB66550.1"/>
    </source>
</evidence>
<dbReference type="SUPFAM" id="SSF49899">
    <property type="entry name" value="Concanavalin A-like lectins/glucanases"/>
    <property type="match status" value="1"/>
</dbReference>
<evidence type="ECO:0000256" key="1">
    <source>
        <dbReference type="ARBA" id="ARBA00004479"/>
    </source>
</evidence>
<feature type="chain" id="PRO_5015406110" evidence="9">
    <location>
        <begin position="19"/>
        <end position="449"/>
    </location>
</feature>
<sequence>MRFSPALAALLGATLAEAQFLISELSFGYAGRISPADNPGHIPGFVVSGQPSLPEILSSKVILTPVAPGNARGAIWSEEPLRHANWIVDVDFRASGPDRAGGNLNIWLARDGKNLGTKSVYNAGRFEGLVLVIDSHGGQGGMLRGFLNDGSTDYSQHHNVDKLAFGHCQYSYRNLGRPSQVKMRQTADSFRVQIDGKTCFETSRVSLPTGYHVGISASTPDSPDSFEIFKMVVMSDTSSHDVKAGTNNNNNNNNENPDGNDGGSKFAYTERQPSRQQQQPGGSTNKRSDDSWEEIADQDADVFQTSKAQFQDLHNRLQGTNHQLASVYRSVSRHHQMDEQRHAEVQEQFAALHSRLALLDQLAAFQQRIVALENEVRNMNSELHQKLAANERAVYGALRTHHMSLTQRVTESVPGHGRLIAVIVGTQVVLVAAYVLYKRRKANSPKKYL</sequence>
<keyword evidence="12" id="KW-1185">Reference proteome</keyword>
<keyword evidence="5 8" id="KW-0472">Membrane</keyword>
<dbReference type="GO" id="GO:0005793">
    <property type="term" value="C:endoplasmic reticulum-Golgi intermediate compartment"/>
    <property type="evidence" value="ECO:0007669"/>
    <property type="project" value="TreeGrafter"/>
</dbReference>
<dbReference type="Proteomes" id="UP000241546">
    <property type="component" value="Unassembled WGS sequence"/>
</dbReference>
<feature type="compositionally biased region" description="Low complexity" evidence="7">
    <location>
        <begin position="274"/>
        <end position="283"/>
    </location>
</feature>
<dbReference type="PANTHER" id="PTHR12223">
    <property type="entry name" value="VESICULAR MANNOSE-BINDING LECTIN"/>
    <property type="match status" value="1"/>
</dbReference>
<accession>A0A2T4BB45</accession>
<evidence type="ECO:0000256" key="4">
    <source>
        <dbReference type="ARBA" id="ARBA00022989"/>
    </source>
</evidence>
<dbReference type="GeneID" id="36598668"/>
<dbReference type="GO" id="GO:0030134">
    <property type="term" value="C:COPII-coated ER to Golgi transport vesicle"/>
    <property type="evidence" value="ECO:0007669"/>
    <property type="project" value="TreeGrafter"/>
</dbReference>
<dbReference type="CDD" id="cd06903">
    <property type="entry name" value="lectin_EMP46_EMP47"/>
    <property type="match status" value="1"/>
</dbReference>
<keyword evidence="2 8" id="KW-0812">Transmembrane</keyword>
<evidence type="ECO:0000256" key="8">
    <source>
        <dbReference type="SAM" id="Phobius"/>
    </source>
</evidence>
<reference evidence="12" key="1">
    <citation type="submission" date="2016-07" db="EMBL/GenBank/DDBJ databases">
        <title>Multiple horizontal gene transfer events from other fungi enriched the ability of initially mycotrophic Trichoderma (Ascomycota) to feed on dead plant biomass.</title>
        <authorList>
            <consortium name="DOE Joint Genome Institute"/>
            <person name="Atanasova L."/>
            <person name="Chenthamara K."/>
            <person name="Zhang J."/>
            <person name="Grujic M."/>
            <person name="Henrissat B."/>
            <person name="Kuo A."/>
            <person name="Aerts A."/>
            <person name="Salamov A."/>
            <person name="Lipzen A."/>
            <person name="Labutti K."/>
            <person name="Barry K."/>
            <person name="Miao Y."/>
            <person name="Rahimi M.J."/>
            <person name="Shen Q."/>
            <person name="Grigoriev I.V."/>
            <person name="Kubicek C.P."/>
            <person name="Druzhinina I.S."/>
        </authorList>
    </citation>
    <scope>NUCLEOTIDE SEQUENCE [LARGE SCALE GENOMIC DNA]</scope>
    <source>
        <strain evidence="12">TUCIM 6016</strain>
    </source>
</reference>
<keyword evidence="6" id="KW-0175">Coiled coil</keyword>
<evidence type="ECO:0000256" key="5">
    <source>
        <dbReference type="ARBA" id="ARBA00023136"/>
    </source>
</evidence>
<dbReference type="PROSITE" id="PS51328">
    <property type="entry name" value="L_LECTIN_LIKE"/>
    <property type="match status" value="1"/>
</dbReference>
<feature type="signal peptide" evidence="9">
    <location>
        <begin position="1"/>
        <end position="18"/>
    </location>
</feature>
<dbReference type="InterPro" id="IPR013320">
    <property type="entry name" value="ConA-like_dom_sf"/>
</dbReference>
<dbReference type="AlphaFoldDB" id="A0A2T4BB45"/>
<dbReference type="InterPro" id="IPR051136">
    <property type="entry name" value="Intracellular_Lectin-GPT"/>
</dbReference>
<organism evidence="11 12">
    <name type="scientific">Trichoderma citrinoviride</name>
    <dbReference type="NCBI Taxonomy" id="58853"/>
    <lineage>
        <taxon>Eukaryota</taxon>
        <taxon>Fungi</taxon>
        <taxon>Dikarya</taxon>
        <taxon>Ascomycota</taxon>
        <taxon>Pezizomycotina</taxon>
        <taxon>Sordariomycetes</taxon>
        <taxon>Hypocreomycetidae</taxon>
        <taxon>Hypocreales</taxon>
        <taxon>Hypocreaceae</taxon>
        <taxon>Trichoderma</taxon>
    </lineage>
</organism>
<feature type="compositionally biased region" description="Low complexity" evidence="7">
    <location>
        <begin position="247"/>
        <end position="256"/>
    </location>
</feature>
<dbReference type="InterPro" id="IPR035661">
    <property type="entry name" value="EMP46/EMP47_N"/>
</dbReference>
<gene>
    <name evidence="11" type="ORF">BBK36DRAFT_1119095</name>
</gene>
<dbReference type="OrthoDB" id="10265193at2759"/>
<keyword evidence="4 8" id="KW-1133">Transmembrane helix</keyword>
<proteinExistence type="predicted"/>
<comment type="subcellular location">
    <subcellularLocation>
        <location evidence="1">Membrane</location>
        <topology evidence="1">Single-pass type I membrane protein</topology>
    </subcellularLocation>
</comment>
<dbReference type="Pfam" id="PF03388">
    <property type="entry name" value="Lectin_leg-like"/>
    <property type="match status" value="1"/>
</dbReference>
<feature type="region of interest" description="Disordered" evidence="7">
    <location>
        <begin position="239"/>
        <end position="292"/>
    </location>
</feature>